<dbReference type="Gene3D" id="6.10.250.240">
    <property type="match status" value="1"/>
</dbReference>
<evidence type="ECO:0000259" key="8">
    <source>
        <dbReference type="PROSITE" id="PS50880"/>
    </source>
</evidence>
<dbReference type="InterPro" id="IPR034137">
    <property type="entry name" value="TOPRIM_RecR"/>
</dbReference>
<dbReference type="GO" id="GO:0006310">
    <property type="term" value="P:DNA recombination"/>
    <property type="evidence" value="ECO:0007669"/>
    <property type="project" value="UniProtKB-UniRule"/>
</dbReference>
<name>A0A0S2IX05_LEPBO</name>
<dbReference type="PANTHER" id="PTHR30446:SF0">
    <property type="entry name" value="RECOMBINATION PROTEIN RECR"/>
    <property type="match status" value="1"/>
</dbReference>
<comment type="function">
    <text evidence="7">May play a role in DNA repair. It seems to be involved in an RecBC-independent recombinational process of DNA repair. It may act with RecF and RecO.</text>
</comment>
<keyword evidence="2 7" id="KW-0227">DNA damage</keyword>
<dbReference type="AlphaFoldDB" id="A0A0S2IX05"/>
<accession>A0A0S2IX05</accession>
<evidence type="ECO:0000256" key="1">
    <source>
        <dbReference type="ARBA" id="ARBA00022723"/>
    </source>
</evidence>
<dbReference type="Pfam" id="PF02132">
    <property type="entry name" value="RecR_ZnF"/>
    <property type="match status" value="1"/>
</dbReference>
<evidence type="ECO:0000313" key="9">
    <source>
        <dbReference type="EMBL" id="ALO28152.1"/>
    </source>
</evidence>
<dbReference type="InterPro" id="IPR023627">
    <property type="entry name" value="Rcmb_RecR"/>
</dbReference>
<evidence type="ECO:0000256" key="5">
    <source>
        <dbReference type="ARBA" id="ARBA00023172"/>
    </source>
</evidence>
<evidence type="ECO:0000256" key="4">
    <source>
        <dbReference type="ARBA" id="ARBA00022833"/>
    </source>
</evidence>
<feature type="domain" description="Toprim" evidence="8">
    <location>
        <begin position="127"/>
        <end position="222"/>
    </location>
</feature>
<dbReference type="Gene3D" id="3.40.1360.10">
    <property type="match status" value="1"/>
</dbReference>
<dbReference type="HAMAP" id="MF_00017">
    <property type="entry name" value="RecR"/>
    <property type="match status" value="1"/>
</dbReference>
<dbReference type="PROSITE" id="PS50880">
    <property type="entry name" value="TOPRIM"/>
    <property type="match status" value="1"/>
</dbReference>
<keyword evidence="6 7" id="KW-0234">DNA repair</keyword>
<dbReference type="InterPro" id="IPR015967">
    <property type="entry name" value="Rcmb_RecR_Znf"/>
</dbReference>
<dbReference type="Proteomes" id="UP000058857">
    <property type="component" value="Chromosome 1"/>
</dbReference>
<evidence type="ECO:0000256" key="3">
    <source>
        <dbReference type="ARBA" id="ARBA00022771"/>
    </source>
</evidence>
<dbReference type="CDD" id="cd01025">
    <property type="entry name" value="TOPRIM_recR"/>
    <property type="match status" value="1"/>
</dbReference>
<dbReference type="PANTHER" id="PTHR30446">
    <property type="entry name" value="RECOMBINATION PROTEIN RECR"/>
    <property type="match status" value="1"/>
</dbReference>
<keyword evidence="5 7" id="KW-0233">DNA recombination</keyword>
<dbReference type="InterPro" id="IPR000093">
    <property type="entry name" value="DNA_Rcmb_RecR"/>
</dbReference>
<comment type="similarity">
    <text evidence="7">Belongs to the RecR family.</text>
</comment>
<proteinExistence type="inferred from homology"/>
<dbReference type="Pfam" id="PF13662">
    <property type="entry name" value="Toprim_4"/>
    <property type="match status" value="1"/>
</dbReference>
<gene>
    <name evidence="7" type="primary">recR</name>
    <name evidence="9" type="ORF">LBBP_04003</name>
</gene>
<dbReference type="EMBL" id="CP012029">
    <property type="protein sequence ID" value="ALO28152.1"/>
    <property type="molecule type" value="Genomic_DNA"/>
</dbReference>
<evidence type="ECO:0000313" key="10">
    <source>
        <dbReference type="Proteomes" id="UP000058857"/>
    </source>
</evidence>
<feature type="zinc finger region" description="C4-type" evidence="7">
    <location>
        <begin position="104"/>
        <end position="119"/>
    </location>
</feature>
<reference evidence="9 10" key="1">
    <citation type="journal article" date="2015" name="PLoS Negl. Trop. Dis.">
        <title>Distribution of Plasmids in Distinct Leptospira Pathogenic Species.</title>
        <authorList>
            <person name="Wang Y."/>
            <person name="Zhuang X."/>
            <person name="Zhong Y."/>
            <person name="Zhang C."/>
            <person name="Zhang Y."/>
            <person name="Zeng L."/>
            <person name="Zhu Y."/>
            <person name="He P."/>
            <person name="Dong K."/>
            <person name="Pal U."/>
            <person name="Guo X."/>
            <person name="Qin J."/>
        </authorList>
    </citation>
    <scope>NUCLEOTIDE SEQUENCE [LARGE SCALE GENOMIC DNA]</scope>
    <source>
        <strain evidence="9 10">56604</strain>
    </source>
</reference>
<evidence type="ECO:0000256" key="6">
    <source>
        <dbReference type="ARBA" id="ARBA00023204"/>
    </source>
</evidence>
<dbReference type="GO" id="GO:0006281">
    <property type="term" value="P:DNA repair"/>
    <property type="evidence" value="ECO:0007669"/>
    <property type="project" value="UniProtKB-UniRule"/>
</dbReference>
<keyword evidence="4 7" id="KW-0862">Zinc</keyword>
<keyword evidence="3 7" id="KW-0863">Zinc-finger</keyword>
<dbReference type="SMART" id="SM00493">
    <property type="entry name" value="TOPRIM"/>
    <property type="match status" value="1"/>
</dbReference>
<dbReference type="GO" id="GO:0003677">
    <property type="term" value="F:DNA binding"/>
    <property type="evidence" value="ECO:0007669"/>
    <property type="project" value="UniProtKB-UniRule"/>
</dbReference>
<protein>
    <recommendedName>
        <fullName evidence="7">Recombination protein RecR</fullName>
    </recommendedName>
</protein>
<dbReference type="InterPro" id="IPR006171">
    <property type="entry name" value="TOPRIM_dom"/>
</dbReference>
<dbReference type="PROSITE" id="PS01300">
    <property type="entry name" value="RECR"/>
    <property type="match status" value="1"/>
</dbReference>
<dbReference type="Pfam" id="PF21176">
    <property type="entry name" value="RecR_HhH"/>
    <property type="match status" value="1"/>
</dbReference>
<sequence>MIIKCSKILLWPRQMTPSKKQKKRPLTNFKLHPVVWTFPKFPKCSAEILANHLLEEMVDALSSLPGIGRKSAFRISFHLLRLEQGHFNHFIHQLTNTKNKIKFCKRCGSYAETEICNICTSEKRDTHTFCVVEQPEDIFFIENTREFHGKYHVLNGVISPLEGIGPKDLRIKELLERIEPEQIKEVLVATNPTLEGDATADYLANHLKPLSVDVTRIAYGITVGGSIELADQYTLGRAIRSRLQL</sequence>
<dbReference type="PATRIC" id="fig|280505.15.peg.3896"/>
<keyword evidence="1 7" id="KW-0479">Metal-binding</keyword>
<organism evidence="9">
    <name type="scientific">Leptospira borgpetersenii serovar Ballum</name>
    <dbReference type="NCBI Taxonomy" id="280505"/>
    <lineage>
        <taxon>Bacteria</taxon>
        <taxon>Pseudomonadati</taxon>
        <taxon>Spirochaetota</taxon>
        <taxon>Spirochaetia</taxon>
        <taxon>Leptospirales</taxon>
        <taxon>Leptospiraceae</taxon>
        <taxon>Leptospira</taxon>
    </lineage>
</organism>
<dbReference type="NCBIfam" id="TIGR00615">
    <property type="entry name" value="recR"/>
    <property type="match status" value="1"/>
</dbReference>
<evidence type="ECO:0000256" key="7">
    <source>
        <dbReference type="HAMAP-Rule" id="MF_00017"/>
    </source>
</evidence>
<evidence type="ECO:0000256" key="2">
    <source>
        <dbReference type="ARBA" id="ARBA00022763"/>
    </source>
</evidence>
<dbReference type="SUPFAM" id="SSF111304">
    <property type="entry name" value="Recombination protein RecR"/>
    <property type="match status" value="1"/>
</dbReference>
<dbReference type="Gene3D" id="1.10.8.420">
    <property type="entry name" value="RecR Domain 1"/>
    <property type="match status" value="1"/>
</dbReference>
<dbReference type="GO" id="GO:0008270">
    <property type="term" value="F:zinc ion binding"/>
    <property type="evidence" value="ECO:0007669"/>
    <property type="project" value="UniProtKB-KW"/>
</dbReference>